<dbReference type="EMBL" id="SGXC01000001">
    <property type="protein sequence ID" value="RZS84216.1"/>
    <property type="molecule type" value="Genomic_DNA"/>
</dbReference>
<sequence length="276" mass="30095">MTIDHPRRRWLTQAALATAATVFAPRVLFARAETDRRFIFIIQRGAADGLNTVIPYADPAYAGLRRELAIDPAQAIRLDGSFALHPSLAATGEFYRAGQALFLHAVASPYRERSHFDGQNVLETGGVRPYQRKDGWLNRLLGMLPGRKDAEAIALAPTVPLALRGQGRVASYAPSALPPPSDDLLLRVQQLYEPDAQLHALWDAAMEARDMAGPGRTRQNPAELGKLAATFLKRPDGPRIAMVETGGWDTHAGQNARLAAQLKNLDALLVALKILT</sequence>
<dbReference type="Proteomes" id="UP000292445">
    <property type="component" value="Unassembled WGS sequence"/>
</dbReference>
<dbReference type="PROSITE" id="PS51318">
    <property type="entry name" value="TAT"/>
    <property type="match status" value="1"/>
</dbReference>
<organism evidence="1 2">
    <name type="scientific">Pigmentiphaga kullae</name>
    <dbReference type="NCBI Taxonomy" id="151784"/>
    <lineage>
        <taxon>Bacteria</taxon>
        <taxon>Pseudomonadati</taxon>
        <taxon>Pseudomonadota</taxon>
        <taxon>Betaproteobacteria</taxon>
        <taxon>Burkholderiales</taxon>
        <taxon>Alcaligenaceae</taxon>
        <taxon>Pigmentiphaga</taxon>
    </lineage>
</organism>
<dbReference type="AlphaFoldDB" id="A0A4Q7NH82"/>
<dbReference type="Pfam" id="PF07394">
    <property type="entry name" value="DUF1501"/>
    <property type="match status" value="1"/>
</dbReference>
<accession>A0A4Q7NH82</accession>
<keyword evidence="2" id="KW-1185">Reference proteome</keyword>
<protein>
    <submittedName>
        <fullName evidence="1">Uncharacterized protein (DUF1501 family)</fullName>
    </submittedName>
</protein>
<reference evidence="1 2" key="1">
    <citation type="submission" date="2019-02" db="EMBL/GenBank/DDBJ databases">
        <title>Genomic Encyclopedia of Type Strains, Phase IV (KMG-IV): sequencing the most valuable type-strain genomes for metagenomic binning, comparative biology and taxonomic classification.</title>
        <authorList>
            <person name="Goeker M."/>
        </authorList>
    </citation>
    <scope>NUCLEOTIDE SEQUENCE [LARGE SCALE GENOMIC DNA]</scope>
    <source>
        <strain evidence="1 2">K24</strain>
    </source>
</reference>
<comment type="caution">
    <text evidence="1">The sequence shown here is derived from an EMBL/GenBank/DDBJ whole genome shotgun (WGS) entry which is preliminary data.</text>
</comment>
<dbReference type="InterPro" id="IPR006311">
    <property type="entry name" value="TAT_signal"/>
</dbReference>
<dbReference type="InterPro" id="IPR010869">
    <property type="entry name" value="DUF1501"/>
</dbReference>
<evidence type="ECO:0000313" key="1">
    <source>
        <dbReference type="EMBL" id="RZS84216.1"/>
    </source>
</evidence>
<name>A0A4Q7NH82_9BURK</name>
<gene>
    <name evidence="1" type="ORF">EV675_0220</name>
</gene>
<evidence type="ECO:0000313" key="2">
    <source>
        <dbReference type="Proteomes" id="UP000292445"/>
    </source>
</evidence>
<proteinExistence type="predicted"/>